<organism evidence="1 2">
    <name type="scientific">Methanocaldococcus vulcanius (strain ATCC 700851 / DSM 12094 / M7)</name>
    <name type="common">Methanococcus vulcanius</name>
    <dbReference type="NCBI Taxonomy" id="579137"/>
    <lineage>
        <taxon>Archaea</taxon>
        <taxon>Methanobacteriati</taxon>
        <taxon>Methanobacteriota</taxon>
        <taxon>Methanomada group</taxon>
        <taxon>Methanococci</taxon>
        <taxon>Methanococcales</taxon>
        <taxon>Methanocaldococcaceae</taxon>
        <taxon>Methanocaldococcus</taxon>
    </lineage>
</organism>
<sequence length="58" mass="6967">MEKEKLIKKLIHTLNHTEEHFEAIISQLKDLGMNTEEYEKLFLKLKELNEAVKKELEQ</sequence>
<dbReference type="AlphaFoldDB" id="C9RHS9"/>
<dbReference type="KEGG" id="mvu:Metvu_1278"/>
<evidence type="ECO:0000313" key="1">
    <source>
        <dbReference type="EMBL" id="ACX73131.1"/>
    </source>
</evidence>
<dbReference type="EMBL" id="CP001787">
    <property type="protein sequence ID" value="ACX73131.1"/>
    <property type="molecule type" value="Genomic_DNA"/>
</dbReference>
<proteinExistence type="predicted"/>
<accession>C9RHS9</accession>
<dbReference type="RefSeq" id="WP_015733351.1">
    <property type="nucleotide sequence ID" value="NC_013407.1"/>
</dbReference>
<evidence type="ECO:0000313" key="2">
    <source>
        <dbReference type="Proteomes" id="UP000002063"/>
    </source>
</evidence>
<dbReference type="GeneID" id="54763135"/>
<protein>
    <submittedName>
        <fullName evidence="1">Uncharacterized protein</fullName>
    </submittedName>
</protein>
<name>C9RHS9_METVM</name>
<reference evidence="1" key="1">
    <citation type="submission" date="2009-10" db="EMBL/GenBank/DDBJ databases">
        <title>Complete sequence of chromosome of Methanocaldococcus vulcanius M7.</title>
        <authorList>
            <consortium name="US DOE Joint Genome Institute"/>
            <person name="Lucas S."/>
            <person name="Copeland A."/>
            <person name="Lapidus A."/>
            <person name="Glavina del Rio T."/>
            <person name="Dalin E."/>
            <person name="Tice H."/>
            <person name="Bruce D."/>
            <person name="Goodwin L."/>
            <person name="Pitluck S."/>
            <person name="Lcollab F.I."/>
            <person name="Brettin T."/>
            <person name="Detter J.C."/>
            <person name="Han C."/>
            <person name="Tapia R."/>
            <person name="Kuske C.R."/>
            <person name="Schmutz J."/>
            <person name="Larimer F."/>
            <person name="Land M."/>
            <person name="Hauser L."/>
            <person name="Kyrpides N."/>
            <person name="Ovchinikova G."/>
            <person name="Sieprawska-Lupa M."/>
            <person name="Whitman W.B."/>
            <person name="Woyke T."/>
        </authorList>
    </citation>
    <scope>NUCLEOTIDE SEQUENCE [LARGE SCALE GENOMIC DNA]</scope>
    <source>
        <strain evidence="1">M7</strain>
    </source>
</reference>
<keyword evidence="2" id="KW-1185">Reference proteome</keyword>
<dbReference type="HOGENOM" id="CLU_3003135_0_0_2"/>
<dbReference type="Proteomes" id="UP000002063">
    <property type="component" value="Chromosome"/>
</dbReference>
<gene>
    <name evidence="1" type="ordered locus">Metvu_1278</name>
</gene>
<dbReference type="eggNOG" id="arCOG09568">
    <property type="taxonomic scope" value="Archaea"/>
</dbReference>